<dbReference type="Pfam" id="PF02875">
    <property type="entry name" value="Mur_ligase_C"/>
    <property type="match status" value="1"/>
</dbReference>
<evidence type="ECO:0000256" key="4">
    <source>
        <dbReference type="ARBA" id="ARBA00022723"/>
    </source>
</evidence>
<evidence type="ECO:0000256" key="3">
    <source>
        <dbReference type="ARBA" id="ARBA00022598"/>
    </source>
</evidence>
<dbReference type="Pfam" id="PF08245">
    <property type="entry name" value="Mur_ligase_M"/>
    <property type="match status" value="1"/>
</dbReference>
<evidence type="ECO:0000256" key="7">
    <source>
        <dbReference type="ARBA" id="ARBA00022842"/>
    </source>
</evidence>
<dbReference type="GO" id="GO:0005737">
    <property type="term" value="C:cytoplasm"/>
    <property type="evidence" value="ECO:0007669"/>
    <property type="project" value="TreeGrafter"/>
</dbReference>
<dbReference type="Gene3D" id="3.40.1190.10">
    <property type="entry name" value="Mur-like, catalytic domain"/>
    <property type="match status" value="1"/>
</dbReference>
<gene>
    <name evidence="12" type="ORF">F5897_000131</name>
</gene>
<protein>
    <recommendedName>
        <fullName evidence="2">tetrahydrofolate synthase</fullName>
        <ecNumber evidence="2">6.3.2.17</ecNumber>
    </recommendedName>
    <alternativeName>
        <fullName evidence="8">Tetrahydrofolylpolyglutamate synthase</fullName>
    </alternativeName>
</protein>
<dbReference type="GO" id="GO:0005524">
    <property type="term" value="F:ATP binding"/>
    <property type="evidence" value="ECO:0007669"/>
    <property type="project" value="UniProtKB-KW"/>
</dbReference>
<evidence type="ECO:0000256" key="9">
    <source>
        <dbReference type="ARBA" id="ARBA00047493"/>
    </source>
</evidence>
<keyword evidence="6" id="KW-0067">ATP-binding</keyword>
<dbReference type="InterPro" id="IPR036615">
    <property type="entry name" value="Mur_ligase_C_dom_sf"/>
</dbReference>
<feature type="domain" description="Mur ligase C-terminal" evidence="10">
    <location>
        <begin position="395"/>
        <end position="523"/>
    </location>
</feature>
<dbReference type="InterPro" id="IPR004101">
    <property type="entry name" value="Mur_ligase_C"/>
</dbReference>
<evidence type="ECO:0000256" key="2">
    <source>
        <dbReference type="ARBA" id="ARBA00013025"/>
    </source>
</evidence>
<dbReference type="SUPFAM" id="SSF53623">
    <property type="entry name" value="MurD-like peptide ligases, catalytic domain"/>
    <property type="match status" value="1"/>
</dbReference>
<evidence type="ECO:0000259" key="10">
    <source>
        <dbReference type="Pfam" id="PF02875"/>
    </source>
</evidence>
<dbReference type="InterPro" id="IPR013221">
    <property type="entry name" value="Mur_ligase_cen"/>
</dbReference>
<dbReference type="AlphaFoldDB" id="A0A840DGF1"/>
<reference evidence="12" key="1">
    <citation type="submission" date="2020-08" db="EMBL/GenBank/DDBJ databases">
        <title>Sequencing the genomes of 1000 actinobacteria strains.</title>
        <authorList>
            <person name="Klenk H.-P."/>
        </authorList>
    </citation>
    <scope>NUCLEOTIDE SEQUENCE [LARGE SCALE GENOMIC DNA]</scope>
    <source>
        <strain evidence="12">DSM 27064</strain>
    </source>
</reference>
<dbReference type="Gene3D" id="3.90.190.20">
    <property type="entry name" value="Mur ligase, C-terminal domain"/>
    <property type="match status" value="1"/>
</dbReference>
<comment type="catalytic activity">
    <reaction evidence="9">
        <text>(6S)-5,6,7,8-tetrahydrofolyl-(gamma-L-Glu)(n) + L-glutamate + ATP = (6S)-5,6,7,8-tetrahydrofolyl-(gamma-L-Glu)(n+1) + ADP + phosphate + H(+)</text>
        <dbReference type="Rhea" id="RHEA:10580"/>
        <dbReference type="Rhea" id="RHEA-COMP:14738"/>
        <dbReference type="Rhea" id="RHEA-COMP:14740"/>
        <dbReference type="ChEBI" id="CHEBI:15378"/>
        <dbReference type="ChEBI" id="CHEBI:29985"/>
        <dbReference type="ChEBI" id="CHEBI:30616"/>
        <dbReference type="ChEBI" id="CHEBI:43474"/>
        <dbReference type="ChEBI" id="CHEBI:141005"/>
        <dbReference type="ChEBI" id="CHEBI:456216"/>
        <dbReference type="EC" id="6.3.2.17"/>
    </reaction>
</comment>
<proteinExistence type="inferred from homology"/>
<dbReference type="RefSeq" id="WP_246332165.1">
    <property type="nucleotide sequence ID" value="NZ_JACIFD010000001.1"/>
</dbReference>
<evidence type="ECO:0000313" key="12">
    <source>
        <dbReference type="EMBL" id="MBB4070855.1"/>
    </source>
</evidence>
<feature type="domain" description="Mur ligase central" evidence="11">
    <location>
        <begin position="138"/>
        <end position="371"/>
    </location>
</feature>
<evidence type="ECO:0000256" key="5">
    <source>
        <dbReference type="ARBA" id="ARBA00022741"/>
    </source>
</evidence>
<dbReference type="EMBL" id="JACIFD010000001">
    <property type="protein sequence ID" value="MBB4070855.1"/>
    <property type="molecule type" value="Genomic_DNA"/>
</dbReference>
<dbReference type="PANTHER" id="PTHR11136:SF0">
    <property type="entry name" value="DIHYDROFOLATE SYNTHETASE-RELATED"/>
    <property type="match status" value="1"/>
</dbReference>
<comment type="caution">
    <text evidence="12">The sequence shown here is derived from an EMBL/GenBank/DDBJ whole genome shotgun (WGS) entry which is preliminary data.</text>
</comment>
<sequence>MSFNEDAFREDDGGVIHTTAADEQQQTAADPWETAAAAAGVSADSALAEAKAMAKLLNPLLDDDDAADDGAAVQRLDDSLDAVQQNLFQAEAEQAAEQVFQELLCRVGEANPRPRIEPVRRFAELAGLPQASYPIIQVAGTNGKTSTSRIIAAILQEHGMRTGLFTSPHLRAFTERFQIDLAPIDGVDLALAWQSLQPALEVVDAELDAAGQGRITFFEALAVLAFAAFADAPVEVAVIEVGMGGEWDATNIANADVAVFSPIALDHVGILGDTIAEIAATKAGIMKPGAVAVTAQQPIEAFAALDARAKELEIPLLRIGVDVALRANQQAVGGRLVTLESATTGAVYDDLLVNLWGAHQGENAALAVAAVEAFLGRELDREIVETALAEVTSPGRLQLVAKSPAVLVDAAHNPHGVAALTAAFEENFEFADGVCVVAGVLADKDTLGVLRGLAQLADRLILVPVESPRSVSAVQLAQLAPQLVTAQLPAAAITVAENCYLGFEQARDWAAAGAQRGVLVAGSVLLAGSAVEVAETEGW</sequence>
<dbReference type="NCBIfam" id="TIGR01499">
    <property type="entry name" value="folC"/>
    <property type="match status" value="1"/>
</dbReference>
<keyword evidence="3 12" id="KW-0436">Ligase</keyword>
<dbReference type="GO" id="GO:0008841">
    <property type="term" value="F:dihydrofolate synthase activity"/>
    <property type="evidence" value="ECO:0007669"/>
    <property type="project" value="TreeGrafter"/>
</dbReference>
<dbReference type="InterPro" id="IPR001645">
    <property type="entry name" value="Folylpolyglutamate_synth"/>
</dbReference>
<dbReference type="EC" id="6.3.2.17" evidence="2"/>
<evidence type="ECO:0000256" key="8">
    <source>
        <dbReference type="ARBA" id="ARBA00030592"/>
    </source>
</evidence>
<keyword evidence="7" id="KW-0460">Magnesium</keyword>
<dbReference type="PANTHER" id="PTHR11136">
    <property type="entry name" value="FOLYLPOLYGLUTAMATE SYNTHASE-RELATED"/>
    <property type="match status" value="1"/>
</dbReference>
<evidence type="ECO:0000256" key="6">
    <source>
        <dbReference type="ARBA" id="ARBA00022840"/>
    </source>
</evidence>
<dbReference type="GO" id="GO:0004326">
    <property type="term" value="F:tetrahydrofolylpolyglutamate synthase activity"/>
    <property type="evidence" value="ECO:0007669"/>
    <property type="project" value="UniProtKB-EC"/>
</dbReference>
<dbReference type="SUPFAM" id="SSF53244">
    <property type="entry name" value="MurD-like peptide ligases, peptide-binding domain"/>
    <property type="match status" value="1"/>
</dbReference>
<evidence type="ECO:0000259" key="11">
    <source>
        <dbReference type="Pfam" id="PF08245"/>
    </source>
</evidence>
<keyword evidence="13" id="KW-1185">Reference proteome</keyword>
<keyword evidence="4" id="KW-0479">Metal-binding</keyword>
<name>A0A840DGF1_9MICO</name>
<organism evidence="12 13">
    <name type="scientific">Canibacter oris</name>
    <dbReference type="NCBI Taxonomy" id="1365628"/>
    <lineage>
        <taxon>Bacteria</taxon>
        <taxon>Bacillati</taxon>
        <taxon>Actinomycetota</taxon>
        <taxon>Actinomycetes</taxon>
        <taxon>Micrococcales</taxon>
        <taxon>Microbacteriaceae</taxon>
        <taxon>Canibacter</taxon>
    </lineage>
</organism>
<keyword evidence="5" id="KW-0547">Nucleotide-binding</keyword>
<comment type="similarity">
    <text evidence="1">Belongs to the folylpolyglutamate synthase family.</text>
</comment>
<dbReference type="InterPro" id="IPR036565">
    <property type="entry name" value="Mur-like_cat_sf"/>
</dbReference>
<evidence type="ECO:0000313" key="13">
    <source>
        <dbReference type="Proteomes" id="UP000571183"/>
    </source>
</evidence>
<dbReference type="GO" id="GO:0046872">
    <property type="term" value="F:metal ion binding"/>
    <property type="evidence" value="ECO:0007669"/>
    <property type="project" value="UniProtKB-KW"/>
</dbReference>
<evidence type="ECO:0000256" key="1">
    <source>
        <dbReference type="ARBA" id="ARBA00008276"/>
    </source>
</evidence>
<accession>A0A840DGF1</accession>
<dbReference type="Proteomes" id="UP000571183">
    <property type="component" value="Unassembled WGS sequence"/>
</dbReference>